<dbReference type="AlphaFoldDB" id="A0A1G2CTW4"/>
<proteinExistence type="predicted"/>
<dbReference type="Pfam" id="PF04350">
    <property type="entry name" value="PilO"/>
    <property type="match status" value="1"/>
</dbReference>
<dbReference type="GO" id="GO:0043683">
    <property type="term" value="P:type IV pilus assembly"/>
    <property type="evidence" value="ECO:0007669"/>
    <property type="project" value="InterPro"/>
</dbReference>
<dbReference type="InterPro" id="IPR007445">
    <property type="entry name" value="PilO"/>
</dbReference>
<sequence length="181" mass="20563">MIRIVFPTLLLITAVAIFYFFTDPAYQETKKLTIEKKSYEDALDNSKKLQEVRDQLLAKYNSFPVTDLDRLERMLPNNVDNVRLILEIDQISSRYGMPVRNITISGDAGNKKGGDLIGRDEKTYGSVVLTFSIDGSYSNFISFISDLEKSLRIVDIQNISISASDGGAYHYDIGIRTYWLK</sequence>
<dbReference type="Proteomes" id="UP000178841">
    <property type="component" value="Unassembled WGS sequence"/>
</dbReference>
<dbReference type="STRING" id="1798657.A2648_01175"/>
<gene>
    <name evidence="1" type="ORF">A2648_01175</name>
</gene>
<comment type="caution">
    <text evidence="1">The sequence shown here is derived from an EMBL/GenBank/DDBJ whole genome shotgun (WGS) entry which is preliminary data.</text>
</comment>
<protein>
    <recommendedName>
        <fullName evidence="3">Pilus assembly protein PilO</fullName>
    </recommendedName>
</protein>
<reference evidence="1 2" key="1">
    <citation type="journal article" date="2016" name="Nat. Commun.">
        <title>Thousands of microbial genomes shed light on interconnected biogeochemical processes in an aquifer system.</title>
        <authorList>
            <person name="Anantharaman K."/>
            <person name="Brown C.T."/>
            <person name="Hug L.A."/>
            <person name="Sharon I."/>
            <person name="Castelle C.J."/>
            <person name="Probst A.J."/>
            <person name="Thomas B.C."/>
            <person name="Singh A."/>
            <person name="Wilkins M.J."/>
            <person name="Karaoz U."/>
            <person name="Brodie E.L."/>
            <person name="Williams K.H."/>
            <person name="Hubbard S.S."/>
            <person name="Banfield J.F."/>
        </authorList>
    </citation>
    <scope>NUCLEOTIDE SEQUENCE [LARGE SCALE GENOMIC DNA]</scope>
</reference>
<dbReference type="Gene3D" id="3.30.70.60">
    <property type="match status" value="1"/>
</dbReference>
<organism evidence="1 2">
    <name type="scientific">Candidatus Lloydbacteria bacterium RIFCSPHIGHO2_01_FULL_41_20</name>
    <dbReference type="NCBI Taxonomy" id="1798657"/>
    <lineage>
        <taxon>Bacteria</taxon>
        <taxon>Candidatus Lloydiibacteriota</taxon>
    </lineage>
</organism>
<evidence type="ECO:0000313" key="1">
    <source>
        <dbReference type="EMBL" id="OGZ04180.1"/>
    </source>
</evidence>
<evidence type="ECO:0000313" key="2">
    <source>
        <dbReference type="Proteomes" id="UP000178841"/>
    </source>
</evidence>
<dbReference type="InterPro" id="IPR014717">
    <property type="entry name" value="Transl_elong_EF1B/ribsomal_bS6"/>
</dbReference>
<accession>A0A1G2CTW4</accession>
<dbReference type="GO" id="GO:0043107">
    <property type="term" value="P:type IV pilus-dependent motility"/>
    <property type="evidence" value="ECO:0007669"/>
    <property type="project" value="InterPro"/>
</dbReference>
<name>A0A1G2CTW4_9BACT</name>
<dbReference type="EMBL" id="MHLH01000010">
    <property type="protein sequence ID" value="OGZ04180.1"/>
    <property type="molecule type" value="Genomic_DNA"/>
</dbReference>
<evidence type="ECO:0008006" key="3">
    <source>
        <dbReference type="Google" id="ProtNLM"/>
    </source>
</evidence>